<dbReference type="EMBL" id="NJGD01000020">
    <property type="protein sequence ID" value="PJR11368.1"/>
    <property type="molecule type" value="Genomic_DNA"/>
</dbReference>
<dbReference type="PANTHER" id="PTHR41523:SF8">
    <property type="entry name" value="ETHYLENE RESPONSE SENSOR PROTEIN"/>
    <property type="match status" value="1"/>
</dbReference>
<keyword evidence="4" id="KW-0808">Transferase</keyword>
<protein>
    <recommendedName>
        <fullName evidence="2">histidine kinase</fullName>
        <ecNumber evidence="2">2.7.13.3</ecNumber>
    </recommendedName>
</protein>
<dbReference type="Gene3D" id="3.30.450.40">
    <property type="match status" value="1"/>
</dbReference>
<evidence type="ECO:0000256" key="1">
    <source>
        <dbReference type="ARBA" id="ARBA00000085"/>
    </source>
</evidence>
<keyword evidence="6 9" id="KW-0418">Kinase</keyword>
<name>A0A2J0YVA2_RHIML</name>
<dbReference type="Gene3D" id="3.30.565.10">
    <property type="entry name" value="Histidine kinase-like ATPase, C-terminal domain"/>
    <property type="match status" value="1"/>
</dbReference>
<gene>
    <name evidence="9" type="ORF">CEJ86_28280</name>
</gene>
<dbReference type="SUPFAM" id="SSF55874">
    <property type="entry name" value="ATPase domain of HSP90 chaperone/DNA topoisomerase II/histidine kinase"/>
    <property type="match status" value="1"/>
</dbReference>
<dbReference type="AlphaFoldDB" id="A0A2J0YVA2"/>
<evidence type="ECO:0000313" key="9">
    <source>
        <dbReference type="EMBL" id="PJR11368.1"/>
    </source>
</evidence>
<sequence length="398" mass="42880">MEAVKVPTPDVSAVYTVDLSERPVPRGDAAQEKAALLQLAGRMHDAPGEMLPKFVELAMELTGAISAGVSLLEQTESFPVFRWHNLKGILSPFNGATTPRDYSPCGITLDRSAPTLAIHPERVYNWIPAGLSLPEVLLVPLYMGRTEPLGTLWVVANRIGYFHCGHGATLQELADFIGIALKVARSEQELQQALEQQELLTREMSHRLKNLFAIVDGIIRISARSTDSKDDLVALLSGRLHALAAAHSLVKPSFSDVQGAASNLADLMGIVIEPHKPAAIPGKSGFSLEGPTILCGEQSVNGLALVFHELATNAAKYGALCGDNGRVDIVWQINGDDLSITWNEEGEREISSPPASKGFGSTLVEATVIRQFGGTLNYDWRPTGLSVNIILPLSRLAQ</sequence>
<keyword evidence="5" id="KW-0547">Nucleotide-binding</keyword>
<dbReference type="EC" id="2.7.13.3" evidence="2"/>
<accession>A0A2J0YVA2</accession>
<evidence type="ECO:0000259" key="8">
    <source>
        <dbReference type="SMART" id="SM00911"/>
    </source>
</evidence>
<evidence type="ECO:0000313" key="10">
    <source>
        <dbReference type="Proteomes" id="UP000231987"/>
    </source>
</evidence>
<dbReference type="SUPFAM" id="SSF55781">
    <property type="entry name" value="GAF domain-like"/>
    <property type="match status" value="1"/>
</dbReference>
<dbReference type="InterPro" id="IPR036890">
    <property type="entry name" value="HATPase_C_sf"/>
</dbReference>
<keyword evidence="3" id="KW-0597">Phosphoprotein</keyword>
<proteinExistence type="predicted"/>
<feature type="domain" description="Signal transduction histidine kinase HWE region" evidence="8">
    <location>
        <begin position="203"/>
        <end position="292"/>
    </location>
</feature>
<dbReference type="Pfam" id="PF07536">
    <property type="entry name" value="HWE_HK"/>
    <property type="match status" value="1"/>
</dbReference>
<dbReference type="RefSeq" id="WP_100674390.1">
    <property type="nucleotide sequence ID" value="NZ_CP141213.1"/>
</dbReference>
<comment type="catalytic activity">
    <reaction evidence="1">
        <text>ATP + protein L-histidine = ADP + protein N-phospho-L-histidine.</text>
        <dbReference type="EC" id="2.7.13.3"/>
    </reaction>
</comment>
<dbReference type="InterPro" id="IPR011102">
    <property type="entry name" value="Sig_transdc_His_kinase_HWE"/>
</dbReference>
<evidence type="ECO:0000256" key="5">
    <source>
        <dbReference type="ARBA" id="ARBA00022741"/>
    </source>
</evidence>
<dbReference type="SMART" id="SM00911">
    <property type="entry name" value="HWE_HK"/>
    <property type="match status" value="1"/>
</dbReference>
<keyword evidence="7" id="KW-0067">ATP-binding</keyword>
<evidence type="ECO:0000256" key="6">
    <source>
        <dbReference type="ARBA" id="ARBA00022777"/>
    </source>
</evidence>
<dbReference type="InterPro" id="IPR029016">
    <property type="entry name" value="GAF-like_dom_sf"/>
</dbReference>
<dbReference type="Proteomes" id="UP000231987">
    <property type="component" value="Unassembled WGS sequence"/>
</dbReference>
<dbReference type="GO" id="GO:0005524">
    <property type="term" value="F:ATP binding"/>
    <property type="evidence" value="ECO:0007669"/>
    <property type="project" value="UniProtKB-KW"/>
</dbReference>
<dbReference type="PANTHER" id="PTHR41523">
    <property type="entry name" value="TWO-COMPONENT SYSTEM SENSOR PROTEIN"/>
    <property type="match status" value="1"/>
</dbReference>
<evidence type="ECO:0000256" key="2">
    <source>
        <dbReference type="ARBA" id="ARBA00012438"/>
    </source>
</evidence>
<evidence type="ECO:0000256" key="4">
    <source>
        <dbReference type="ARBA" id="ARBA00022679"/>
    </source>
</evidence>
<comment type="caution">
    <text evidence="9">The sequence shown here is derived from an EMBL/GenBank/DDBJ whole genome shotgun (WGS) entry which is preliminary data.</text>
</comment>
<organism evidence="9 10">
    <name type="scientific">Rhizobium meliloti</name>
    <name type="common">Ensifer meliloti</name>
    <name type="synonym">Sinorhizobium meliloti</name>
    <dbReference type="NCBI Taxonomy" id="382"/>
    <lineage>
        <taxon>Bacteria</taxon>
        <taxon>Pseudomonadati</taxon>
        <taxon>Pseudomonadota</taxon>
        <taxon>Alphaproteobacteria</taxon>
        <taxon>Hyphomicrobiales</taxon>
        <taxon>Rhizobiaceae</taxon>
        <taxon>Sinorhizobium/Ensifer group</taxon>
        <taxon>Sinorhizobium</taxon>
    </lineage>
</organism>
<evidence type="ECO:0000256" key="3">
    <source>
        <dbReference type="ARBA" id="ARBA00022553"/>
    </source>
</evidence>
<dbReference type="GO" id="GO:0004673">
    <property type="term" value="F:protein histidine kinase activity"/>
    <property type="evidence" value="ECO:0007669"/>
    <property type="project" value="UniProtKB-EC"/>
</dbReference>
<reference evidence="9 10" key="1">
    <citation type="submission" date="2017-06" db="EMBL/GenBank/DDBJ databases">
        <title>Ensifer strains isolated from leguminous trees and herbs display diverse denitrification phenotypes with some acting as strong N2O sinks.</title>
        <authorList>
            <person name="Woliy K."/>
            <person name="Mania D."/>
            <person name="Bakken L.R."/>
            <person name="Frostegard A."/>
        </authorList>
    </citation>
    <scope>NUCLEOTIDE SEQUENCE [LARGE SCALE GENOMIC DNA]</scope>
    <source>
        <strain evidence="9 10">AC50a</strain>
    </source>
</reference>
<evidence type="ECO:0000256" key="7">
    <source>
        <dbReference type="ARBA" id="ARBA00022840"/>
    </source>
</evidence>